<feature type="transmembrane region" description="Helical" evidence="6">
    <location>
        <begin position="445"/>
        <end position="467"/>
    </location>
</feature>
<comment type="caution">
    <text evidence="7">The sequence shown here is derived from an EMBL/GenBank/DDBJ whole genome shotgun (WGS) entry which is preliminary data.</text>
</comment>
<keyword evidence="3 6" id="KW-0812">Transmembrane</keyword>
<protein>
    <submittedName>
        <fullName evidence="7">Polysaccharide biosynthesis protein</fullName>
    </submittedName>
</protein>
<keyword evidence="8" id="KW-1185">Reference proteome</keyword>
<keyword evidence="4 6" id="KW-1133">Transmembrane helix</keyword>
<feature type="transmembrane region" description="Helical" evidence="6">
    <location>
        <begin position="479"/>
        <end position="499"/>
    </location>
</feature>
<reference evidence="7" key="1">
    <citation type="submission" date="2020-12" db="EMBL/GenBank/DDBJ databases">
        <title>Clostridium thailandense sp. nov., a novel acetogenic bacterium isolated from peat land soil in Thailand.</title>
        <authorList>
            <person name="Chaikitkaew S."/>
            <person name="Birkeland N.K."/>
        </authorList>
    </citation>
    <scope>NUCLEOTIDE SEQUENCE</scope>
    <source>
        <strain evidence="7">DSM 17425</strain>
    </source>
</reference>
<feature type="transmembrane region" description="Helical" evidence="6">
    <location>
        <begin position="12"/>
        <end position="29"/>
    </location>
</feature>
<name>A0A934HYP7_9CLOT</name>
<feature type="transmembrane region" description="Helical" evidence="6">
    <location>
        <begin position="119"/>
        <end position="139"/>
    </location>
</feature>
<evidence type="ECO:0000256" key="2">
    <source>
        <dbReference type="ARBA" id="ARBA00022475"/>
    </source>
</evidence>
<evidence type="ECO:0000256" key="5">
    <source>
        <dbReference type="ARBA" id="ARBA00023136"/>
    </source>
</evidence>
<evidence type="ECO:0000256" key="6">
    <source>
        <dbReference type="SAM" id="Phobius"/>
    </source>
</evidence>
<feature type="transmembrane region" description="Helical" evidence="6">
    <location>
        <begin position="408"/>
        <end position="433"/>
    </location>
</feature>
<evidence type="ECO:0000256" key="1">
    <source>
        <dbReference type="ARBA" id="ARBA00004651"/>
    </source>
</evidence>
<dbReference type="Pfam" id="PF01943">
    <property type="entry name" value="Polysacc_synt"/>
    <property type="match status" value="1"/>
</dbReference>
<accession>A0A934HYP7</accession>
<feature type="transmembrane region" description="Helical" evidence="6">
    <location>
        <begin position="160"/>
        <end position="179"/>
    </location>
</feature>
<dbReference type="PANTHER" id="PTHR30250:SF21">
    <property type="entry name" value="LIPID II FLIPPASE MURJ"/>
    <property type="match status" value="1"/>
</dbReference>
<dbReference type="InterPro" id="IPR050833">
    <property type="entry name" value="Poly_Biosynth_Transport"/>
</dbReference>
<feature type="transmembrane region" description="Helical" evidence="6">
    <location>
        <begin position="321"/>
        <end position="341"/>
    </location>
</feature>
<dbReference type="InterPro" id="IPR002797">
    <property type="entry name" value="Polysacc_synth"/>
</dbReference>
<feature type="transmembrane region" description="Helical" evidence="6">
    <location>
        <begin position="227"/>
        <end position="247"/>
    </location>
</feature>
<evidence type="ECO:0000313" key="7">
    <source>
        <dbReference type="EMBL" id="MBI6872957.1"/>
    </source>
</evidence>
<dbReference type="GO" id="GO:0005886">
    <property type="term" value="C:plasma membrane"/>
    <property type="evidence" value="ECO:0007669"/>
    <property type="project" value="UniProtKB-SubCell"/>
</dbReference>
<proteinExistence type="predicted"/>
<keyword evidence="2" id="KW-1003">Cell membrane</keyword>
<dbReference type="CDD" id="cd13124">
    <property type="entry name" value="MATE_SpoVB_like"/>
    <property type="match status" value="1"/>
</dbReference>
<feature type="transmembrane region" description="Helical" evidence="6">
    <location>
        <begin position="185"/>
        <end position="206"/>
    </location>
</feature>
<keyword evidence="5 6" id="KW-0472">Membrane</keyword>
<evidence type="ECO:0000256" key="4">
    <source>
        <dbReference type="ARBA" id="ARBA00022989"/>
    </source>
</evidence>
<gene>
    <name evidence="7" type="ORF">I6U51_09600</name>
</gene>
<evidence type="ECO:0000313" key="8">
    <source>
        <dbReference type="Proteomes" id="UP000622687"/>
    </source>
</evidence>
<sequence>MKKQSLIKGTFILGIAGILAKFLGLFFRWPLQMLIGDEGVGYYQMSFPLYMFFIAAASGIPVAISKMVSESNAIHDEEGVILVLRKAMLLMVILGAGFTAILLIFSKPIIHFLKWDNKSYYSLISIAFAPIFISIMSVFRGFFQGLQNMNYPAVSQIIEQIGRVVIGVGLAYMLLPRGIEYSAGGAALGAAAGGIFGGIYLVAKYFKIRKEFKVKKVRDNTDVLGKLLYIAIPVSLGAAVSSIMSLIDSALVPQKLLEAGFTYKQSTILYGQLTGKAFIMINVPLTLSAALCASLVPIIAEAHILKRKLEVDNKIELAMKLSMVIALPSCAGLFCLAWPILDLIFPGQSAGFEILQYSAISIPFIIIAQTSTAILQGVGYYIMPVLILGLGCVVKIVITLLMVPIPNINIYGAVIGSIGGYIVASLLNILFLAKRLKIRLNISDIFIKPAFASLLMIIAVVIIYMSVYNYTISSKISCFISIASGMIIYGILVILLRIFRYSYVKKKLFKKQRREHA</sequence>
<evidence type="ECO:0000256" key="3">
    <source>
        <dbReference type="ARBA" id="ARBA00022692"/>
    </source>
</evidence>
<feature type="transmembrane region" description="Helical" evidence="6">
    <location>
        <begin position="49"/>
        <end position="68"/>
    </location>
</feature>
<comment type="subcellular location">
    <subcellularLocation>
        <location evidence="1">Cell membrane</location>
        <topology evidence="1">Multi-pass membrane protein</topology>
    </subcellularLocation>
</comment>
<dbReference type="InterPro" id="IPR024923">
    <property type="entry name" value="PG_synth_SpoVB"/>
</dbReference>
<dbReference type="EMBL" id="JAEEGB010000009">
    <property type="protein sequence ID" value="MBI6872957.1"/>
    <property type="molecule type" value="Genomic_DNA"/>
</dbReference>
<feature type="transmembrane region" description="Helical" evidence="6">
    <location>
        <begin position="277"/>
        <end position="300"/>
    </location>
</feature>
<feature type="transmembrane region" description="Helical" evidence="6">
    <location>
        <begin position="380"/>
        <end position="402"/>
    </location>
</feature>
<dbReference type="PANTHER" id="PTHR30250">
    <property type="entry name" value="PST FAMILY PREDICTED COLANIC ACID TRANSPORTER"/>
    <property type="match status" value="1"/>
</dbReference>
<dbReference type="RefSeq" id="WP_211142435.1">
    <property type="nucleotide sequence ID" value="NZ_JAEEGB010000009.1"/>
</dbReference>
<dbReference type="AlphaFoldDB" id="A0A934HYP7"/>
<organism evidence="7 8">
    <name type="scientific">Clostridium aciditolerans</name>
    <dbReference type="NCBI Taxonomy" id="339861"/>
    <lineage>
        <taxon>Bacteria</taxon>
        <taxon>Bacillati</taxon>
        <taxon>Bacillota</taxon>
        <taxon>Clostridia</taxon>
        <taxon>Eubacteriales</taxon>
        <taxon>Clostridiaceae</taxon>
        <taxon>Clostridium</taxon>
    </lineage>
</organism>
<dbReference type="Proteomes" id="UP000622687">
    <property type="component" value="Unassembled WGS sequence"/>
</dbReference>
<feature type="transmembrane region" description="Helical" evidence="6">
    <location>
        <begin position="89"/>
        <end position="113"/>
    </location>
</feature>
<dbReference type="PIRSF" id="PIRSF038958">
    <property type="entry name" value="PG_synth_SpoVB"/>
    <property type="match status" value="1"/>
</dbReference>